<keyword evidence="3" id="KW-1185">Reference proteome</keyword>
<protein>
    <submittedName>
        <fullName evidence="2">Uncharacterized protein</fullName>
    </submittedName>
</protein>
<evidence type="ECO:0000256" key="1">
    <source>
        <dbReference type="SAM" id="MobiDB-lite"/>
    </source>
</evidence>
<comment type="caution">
    <text evidence="2">The sequence shown here is derived from an EMBL/GenBank/DDBJ whole genome shotgun (WGS) entry which is preliminary data.</text>
</comment>
<reference evidence="2" key="1">
    <citation type="submission" date="2020-08" db="EMBL/GenBank/DDBJ databases">
        <title>Plant Genome Project.</title>
        <authorList>
            <person name="Zhang R.-G."/>
        </authorList>
    </citation>
    <scope>NUCLEOTIDE SEQUENCE</scope>
    <source>
        <strain evidence="2">WSP0</strain>
        <tissue evidence="2">Leaf</tissue>
    </source>
</reference>
<sequence>MHHCRSSSHQLMEKDNKPAPAQNSTPMPEKHAGQHRAKRRSSVDHDDWRLRTLLLII</sequence>
<name>A0AAV6JI84_9ERIC</name>
<feature type="region of interest" description="Disordered" evidence="1">
    <location>
        <begin position="1"/>
        <end position="45"/>
    </location>
</feature>
<organism evidence="2 3">
    <name type="scientific">Rhododendron griersonianum</name>
    <dbReference type="NCBI Taxonomy" id="479676"/>
    <lineage>
        <taxon>Eukaryota</taxon>
        <taxon>Viridiplantae</taxon>
        <taxon>Streptophyta</taxon>
        <taxon>Embryophyta</taxon>
        <taxon>Tracheophyta</taxon>
        <taxon>Spermatophyta</taxon>
        <taxon>Magnoliopsida</taxon>
        <taxon>eudicotyledons</taxon>
        <taxon>Gunneridae</taxon>
        <taxon>Pentapetalae</taxon>
        <taxon>asterids</taxon>
        <taxon>Ericales</taxon>
        <taxon>Ericaceae</taxon>
        <taxon>Ericoideae</taxon>
        <taxon>Rhodoreae</taxon>
        <taxon>Rhododendron</taxon>
    </lineage>
</organism>
<proteinExistence type="predicted"/>
<dbReference type="Proteomes" id="UP000823749">
    <property type="component" value="Chromosome 7"/>
</dbReference>
<evidence type="ECO:0000313" key="2">
    <source>
        <dbReference type="EMBL" id="KAG5539477.1"/>
    </source>
</evidence>
<accession>A0AAV6JI84</accession>
<dbReference type="EMBL" id="JACTNZ010000007">
    <property type="protein sequence ID" value="KAG5539477.1"/>
    <property type="molecule type" value="Genomic_DNA"/>
</dbReference>
<gene>
    <name evidence="2" type="ORF">RHGRI_019878</name>
</gene>
<dbReference type="AlphaFoldDB" id="A0AAV6JI84"/>
<evidence type="ECO:0000313" key="3">
    <source>
        <dbReference type="Proteomes" id="UP000823749"/>
    </source>
</evidence>